<feature type="domain" description="Reverse transcriptase Ty1/copia-type" evidence="1">
    <location>
        <begin position="11"/>
        <end position="81"/>
    </location>
</feature>
<dbReference type="AlphaFoldDB" id="A0AAW2K8M1"/>
<sequence>MEEELAALERNQTWELVPKLNDVKPISYKWVYKIKRRTDGSIERHKARLVAQGFSQQYGLDYDETFSPIAKLTTIIRNMCASSKRRSTGSNKLKERGMVDHYETGMFLHQQKYPGDLMKKFGMLKCKPISTPVEPQAKMCAYEGQDLEDATMYRKLVGSLIYLTLTRPDISFGVGVMSRYMQNPKKSHLEAVHRILRYVKDTLSYGIIFKKGETTD</sequence>
<dbReference type="Pfam" id="PF07727">
    <property type="entry name" value="RVT_2"/>
    <property type="match status" value="1"/>
</dbReference>
<evidence type="ECO:0000313" key="2">
    <source>
        <dbReference type="EMBL" id="KAL0303045.1"/>
    </source>
</evidence>
<dbReference type="PANTHER" id="PTHR11439">
    <property type="entry name" value="GAG-POL-RELATED RETROTRANSPOSON"/>
    <property type="match status" value="1"/>
</dbReference>
<accession>A0AAW2K8M1</accession>
<organism evidence="2">
    <name type="scientific">Sesamum radiatum</name>
    <name type="common">Black benniseed</name>
    <dbReference type="NCBI Taxonomy" id="300843"/>
    <lineage>
        <taxon>Eukaryota</taxon>
        <taxon>Viridiplantae</taxon>
        <taxon>Streptophyta</taxon>
        <taxon>Embryophyta</taxon>
        <taxon>Tracheophyta</taxon>
        <taxon>Spermatophyta</taxon>
        <taxon>Magnoliopsida</taxon>
        <taxon>eudicotyledons</taxon>
        <taxon>Gunneridae</taxon>
        <taxon>Pentapetalae</taxon>
        <taxon>asterids</taxon>
        <taxon>lamiids</taxon>
        <taxon>Lamiales</taxon>
        <taxon>Pedaliaceae</taxon>
        <taxon>Sesamum</taxon>
    </lineage>
</organism>
<reference evidence="2" key="2">
    <citation type="journal article" date="2024" name="Plant">
        <title>Genomic evolution and insights into agronomic trait innovations of Sesamum species.</title>
        <authorList>
            <person name="Miao H."/>
            <person name="Wang L."/>
            <person name="Qu L."/>
            <person name="Liu H."/>
            <person name="Sun Y."/>
            <person name="Le M."/>
            <person name="Wang Q."/>
            <person name="Wei S."/>
            <person name="Zheng Y."/>
            <person name="Lin W."/>
            <person name="Duan Y."/>
            <person name="Cao H."/>
            <person name="Xiong S."/>
            <person name="Wang X."/>
            <person name="Wei L."/>
            <person name="Li C."/>
            <person name="Ma Q."/>
            <person name="Ju M."/>
            <person name="Zhao R."/>
            <person name="Li G."/>
            <person name="Mu C."/>
            <person name="Tian Q."/>
            <person name="Mei H."/>
            <person name="Zhang T."/>
            <person name="Gao T."/>
            <person name="Zhang H."/>
        </authorList>
    </citation>
    <scope>NUCLEOTIDE SEQUENCE</scope>
    <source>
        <strain evidence="2">G02</strain>
    </source>
</reference>
<dbReference type="PANTHER" id="PTHR11439:SF475">
    <property type="entry name" value="CYSTEINE-RICH RLK (RECEPTOR-LIKE PROTEIN KINASE) 8"/>
    <property type="match status" value="1"/>
</dbReference>
<gene>
    <name evidence="2" type="ORF">Sradi_6172600</name>
</gene>
<name>A0AAW2K8M1_SESRA</name>
<reference evidence="2" key="1">
    <citation type="submission" date="2020-06" db="EMBL/GenBank/DDBJ databases">
        <authorList>
            <person name="Li T."/>
            <person name="Hu X."/>
            <person name="Zhang T."/>
            <person name="Song X."/>
            <person name="Zhang H."/>
            <person name="Dai N."/>
            <person name="Sheng W."/>
            <person name="Hou X."/>
            <person name="Wei L."/>
        </authorList>
    </citation>
    <scope>NUCLEOTIDE SEQUENCE</scope>
    <source>
        <strain evidence="2">G02</strain>
        <tissue evidence="2">Leaf</tissue>
    </source>
</reference>
<comment type="caution">
    <text evidence="2">The sequence shown here is derived from an EMBL/GenBank/DDBJ whole genome shotgun (WGS) entry which is preliminary data.</text>
</comment>
<dbReference type="InterPro" id="IPR013103">
    <property type="entry name" value="RVT_2"/>
</dbReference>
<evidence type="ECO:0000259" key="1">
    <source>
        <dbReference type="Pfam" id="PF07727"/>
    </source>
</evidence>
<protein>
    <submittedName>
        <fullName evidence="2">Retrovirus-related Pol polyprotein from transposon TNT 1-94</fullName>
    </submittedName>
</protein>
<dbReference type="EMBL" id="JACGWJ010000029">
    <property type="protein sequence ID" value="KAL0303045.1"/>
    <property type="molecule type" value="Genomic_DNA"/>
</dbReference>
<proteinExistence type="predicted"/>